<organism evidence="2 3">
    <name type="scientific">Mucilaginibacter mali</name>
    <dbReference type="NCBI Taxonomy" id="2740462"/>
    <lineage>
        <taxon>Bacteria</taxon>
        <taxon>Pseudomonadati</taxon>
        <taxon>Bacteroidota</taxon>
        <taxon>Sphingobacteriia</taxon>
        <taxon>Sphingobacteriales</taxon>
        <taxon>Sphingobacteriaceae</taxon>
        <taxon>Mucilaginibacter</taxon>
    </lineage>
</organism>
<gene>
    <name evidence="2" type="ORF">HQ865_24275</name>
</gene>
<evidence type="ECO:0000313" key="2">
    <source>
        <dbReference type="EMBL" id="QKJ32745.1"/>
    </source>
</evidence>
<evidence type="ECO:0000256" key="1">
    <source>
        <dbReference type="SAM" id="SignalP"/>
    </source>
</evidence>
<feature type="signal peptide" evidence="1">
    <location>
        <begin position="1"/>
        <end position="21"/>
    </location>
</feature>
<name>A0A7D4QD18_9SPHI</name>
<dbReference type="Pfam" id="PF11306">
    <property type="entry name" value="DUF3108"/>
    <property type="match status" value="1"/>
</dbReference>
<dbReference type="RefSeq" id="WP_173417391.1">
    <property type="nucleotide sequence ID" value="NZ_CP054139.1"/>
</dbReference>
<sequence length="264" mass="30186">MRNYFYAIATGILLSAGLSTAQAQKIDTIDFKNHGLNTSYLKPGLKQYMVYFQQPAQKKVLRFWLWLRDIKTGTRDGHQVFNISQHWYGSDTLSYRTVYSVNSATNFAPLYHAETIGGKTKAYNWAANKITSADTVANNLAKAFALNFDQPNFNWNLDIETFEMLPLREGKTFAINFYDAGLSPPKYVLYKVTGSEVITLLDNTKVDCWKLYEEGKSPNGSTYSETFWISKKGHEFLKEEDEFGGSYRYKIKMPAATPDVLKKF</sequence>
<dbReference type="EMBL" id="CP054139">
    <property type="protein sequence ID" value="QKJ32745.1"/>
    <property type="molecule type" value="Genomic_DNA"/>
</dbReference>
<keyword evidence="1" id="KW-0732">Signal</keyword>
<dbReference type="Proteomes" id="UP000505355">
    <property type="component" value="Chromosome"/>
</dbReference>
<dbReference type="InterPro" id="IPR021457">
    <property type="entry name" value="DUF3108"/>
</dbReference>
<dbReference type="AlphaFoldDB" id="A0A7D4QD18"/>
<feature type="chain" id="PRO_5028913232" description="DUF3108 domain-containing protein" evidence="1">
    <location>
        <begin position="22"/>
        <end position="264"/>
    </location>
</feature>
<accession>A0A7D4QD18</accession>
<reference evidence="2 3" key="1">
    <citation type="submission" date="2020-05" db="EMBL/GenBank/DDBJ databases">
        <title>Mucilaginibacter mali sp. nov.</title>
        <authorList>
            <person name="Kim H.S."/>
            <person name="Lee K.C."/>
            <person name="Suh M.K."/>
            <person name="Kim J.-S."/>
            <person name="Han K.-I."/>
            <person name="Eom M.K."/>
            <person name="Shin Y.K."/>
            <person name="Lee J.-S."/>
        </authorList>
    </citation>
    <scope>NUCLEOTIDE SEQUENCE [LARGE SCALE GENOMIC DNA]</scope>
    <source>
        <strain evidence="2 3">G2-14</strain>
    </source>
</reference>
<protein>
    <recommendedName>
        <fullName evidence="4">DUF3108 domain-containing protein</fullName>
    </recommendedName>
</protein>
<keyword evidence="3" id="KW-1185">Reference proteome</keyword>
<evidence type="ECO:0008006" key="4">
    <source>
        <dbReference type="Google" id="ProtNLM"/>
    </source>
</evidence>
<dbReference type="KEGG" id="mmab:HQ865_24275"/>
<proteinExistence type="predicted"/>
<evidence type="ECO:0000313" key="3">
    <source>
        <dbReference type="Proteomes" id="UP000505355"/>
    </source>
</evidence>